<keyword evidence="2" id="KW-1185">Reference proteome</keyword>
<organism evidence="1 2">
    <name type="scientific">Apatococcus fuscideae</name>
    <dbReference type="NCBI Taxonomy" id="2026836"/>
    <lineage>
        <taxon>Eukaryota</taxon>
        <taxon>Viridiplantae</taxon>
        <taxon>Chlorophyta</taxon>
        <taxon>core chlorophytes</taxon>
        <taxon>Trebouxiophyceae</taxon>
        <taxon>Chlorellales</taxon>
        <taxon>Chlorellaceae</taxon>
        <taxon>Apatococcus</taxon>
    </lineage>
</organism>
<evidence type="ECO:0000313" key="2">
    <source>
        <dbReference type="Proteomes" id="UP001485043"/>
    </source>
</evidence>
<evidence type="ECO:0000313" key="1">
    <source>
        <dbReference type="EMBL" id="KAK9861972.1"/>
    </source>
</evidence>
<accession>A0AAW1SX92</accession>
<sequence length="289" mass="31711">MHACEHSKLKACLQTLGGRTLTAESLANQELDKSYNPKQAQMAEQLSRSPIGIQLTTDGWKRKGVNSDNKMLNFIAALPDGGSEFLKVTDTEGASMTAEQTRDLIDAQVVDVAGKLQDEDKILGVISDGEAAVRKALRYLEERYPLQVNMADRSGTLPQPAAQGPKQEYGKVKVIRSQVSTRFGTKVEVLGDVMHSFSALQKLVVSEGFSELRQATAIKADVVDFDFVPKIEEALKVTQPLKALIHSVEADKPMLSQCLPMWHCLFIHVLAWTASTAVLYGIDSVNIQQ</sequence>
<dbReference type="EMBL" id="JALJOV010000674">
    <property type="protein sequence ID" value="KAK9861972.1"/>
    <property type="molecule type" value="Genomic_DNA"/>
</dbReference>
<comment type="caution">
    <text evidence="1">The sequence shown here is derived from an EMBL/GenBank/DDBJ whole genome shotgun (WGS) entry which is preliminary data.</text>
</comment>
<gene>
    <name evidence="1" type="ORF">WJX84_007275</name>
</gene>
<protein>
    <submittedName>
        <fullName evidence="1">Uncharacterized protein</fullName>
    </submittedName>
</protein>
<dbReference type="AlphaFoldDB" id="A0AAW1SX92"/>
<proteinExistence type="predicted"/>
<dbReference type="Proteomes" id="UP001485043">
    <property type="component" value="Unassembled WGS sequence"/>
</dbReference>
<name>A0AAW1SX92_9CHLO</name>
<reference evidence="1 2" key="1">
    <citation type="journal article" date="2024" name="Nat. Commun.">
        <title>Phylogenomics reveals the evolutionary origins of lichenization in chlorophyte algae.</title>
        <authorList>
            <person name="Puginier C."/>
            <person name="Libourel C."/>
            <person name="Otte J."/>
            <person name="Skaloud P."/>
            <person name="Haon M."/>
            <person name="Grisel S."/>
            <person name="Petersen M."/>
            <person name="Berrin J.G."/>
            <person name="Delaux P.M."/>
            <person name="Dal Grande F."/>
            <person name="Keller J."/>
        </authorList>
    </citation>
    <scope>NUCLEOTIDE SEQUENCE [LARGE SCALE GENOMIC DNA]</scope>
    <source>
        <strain evidence="1 2">SAG 2523</strain>
    </source>
</reference>